<dbReference type="InterPro" id="IPR023165">
    <property type="entry name" value="rRNA_Ade_diMease-like_C"/>
</dbReference>
<feature type="binding site" evidence="7 8">
    <location>
        <position position="27"/>
    </location>
    <ligand>
        <name>S-adenosyl-L-methionine</name>
        <dbReference type="ChEBI" id="CHEBI:59789"/>
    </ligand>
</feature>
<dbReference type="GO" id="GO:0003723">
    <property type="term" value="F:RNA binding"/>
    <property type="evidence" value="ECO:0007669"/>
    <property type="project" value="UniProtKB-UniRule"/>
</dbReference>
<feature type="binding site" evidence="7 8">
    <location>
        <position position="73"/>
    </location>
    <ligand>
        <name>S-adenosyl-L-methionine</name>
        <dbReference type="ChEBI" id="CHEBI:59789"/>
    </ligand>
</feature>
<protein>
    <recommendedName>
        <fullName evidence="7">Ribosomal RNA small subunit methyltransferase A</fullName>
        <ecNumber evidence="7">2.1.1.182</ecNumber>
    </recommendedName>
    <alternativeName>
        <fullName evidence="7">16S rRNA (adenine(1518)-N(6)/adenine(1519)-N(6))-dimethyltransferase</fullName>
    </alternativeName>
    <alternativeName>
        <fullName evidence="7">16S rRNA dimethyladenosine transferase</fullName>
    </alternativeName>
    <alternativeName>
        <fullName evidence="7">16S rRNA dimethylase</fullName>
    </alternativeName>
    <alternativeName>
        <fullName evidence="7">S-adenosylmethionine-6-N', N'-adenosyl(rRNA) dimethyltransferase</fullName>
    </alternativeName>
</protein>
<keyword evidence="3 7" id="KW-0489">Methyltransferase</keyword>
<dbReference type="InterPro" id="IPR020596">
    <property type="entry name" value="rRNA_Ade_Mease_Trfase_CS"/>
</dbReference>
<dbReference type="EMBL" id="QMQA01000027">
    <property type="protein sequence ID" value="RLE14831.1"/>
    <property type="molecule type" value="Genomic_DNA"/>
</dbReference>
<dbReference type="EC" id="2.1.1.182" evidence="7"/>
<feature type="binding site" evidence="7 8">
    <location>
        <position position="25"/>
    </location>
    <ligand>
        <name>S-adenosyl-L-methionine</name>
        <dbReference type="ChEBI" id="CHEBI:59789"/>
    </ligand>
</feature>
<evidence type="ECO:0000256" key="8">
    <source>
        <dbReference type="PROSITE-ProRule" id="PRU01026"/>
    </source>
</evidence>
<evidence type="ECO:0000256" key="4">
    <source>
        <dbReference type="ARBA" id="ARBA00022679"/>
    </source>
</evidence>
<dbReference type="Gene3D" id="3.40.50.150">
    <property type="entry name" value="Vaccinia Virus protein VP39"/>
    <property type="match status" value="1"/>
</dbReference>
<dbReference type="NCBIfam" id="TIGR00755">
    <property type="entry name" value="ksgA"/>
    <property type="match status" value="1"/>
</dbReference>
<evidence type="ECO:0000256" key="5">
    <source>
        <dbReference type="ARBA" id="ARBA00022691"/>
    </source>
</evidence>
<feature type="binding site" evidence="7 8">
    <location>
        <position position="98"/>
    </location>
    <ligand>
        <name>S-adenosyl-L-methionine</name>
        <dbReference type="ChEBI" id="CHEBI:59789"/>
    </ligand>
</feature>
<dbReference type="Gene3D" id="1.10.8.100">
    <property type="entry name" value="Ribosomal RNA adenine dimethylase-like, domain 2"/>
    <property type="match status" value="1"/>
</dbReference>
<comment type="caution">
    <text evidence="10">The sequence shown here is derived from an EMBL/GenBank/DDBJ whole genome shotgun (WGS) entry which is preliminary data.</text>
</comment>
<evidence type="ECO:0000256" key="7">
    <source>
        <dbReference type="HAMAP-Rule" id="MF_00607"/>
    </source>
</evidence>
<evidence type="ECO:0000256" key="3">
    <source>
        <dbReference type="ARBA" id="ARBA00022603"/>
    </source>
</evidence>
<dbReference type="PANTHER" id="PTHR11727">
    <property type="entry name" value="DIMETHYLADENOSINE TRANSFERASE"/>
    <property type="match status" value="1"/>
</dbReference>
<dbReference type="AlphaFoldDB" id="A0A662DKK4"/>
<keyword evidence="5 7" id="KW-0949">S-adenosyl-L-methionine</keyword>
<evidence type="ECO:0000256" key="2">
    <source>
        <dbReference type="ARBA" id="ARBA00022552"/>
    </source>
</evidence>
<name>A0A662DKK4_UNCAE</name>
<keyword evidence="2 7" id="KW-0698">rRNA processing</keyword>
<dbReference type="InterPro" id="IPR001737">
    <property type="entry name" value="KsgA/Erm"/>
</dbReference>
<dbReference type="GO" id="GO:0005829">
    <property type="term" value="C:cytosol"/>
    <property type="evidence" value="ECO:0007669"/>
    <property type="project" value="TreeGrafter"/>
</dbReference>
<evidence type="ECO:0000259" key="9">
    <source>
        <dbReference type="SMART" id="SM00650"/>
    </source>
</evidence>
<feature type="binding site" evidence="7 8">
    <location>
        <position position="119"/>
    </location>
    <ligand>
        <name>S-adenosyl-L-methionine</name>
        <dbReference type="ChEBI" id="CHEBI:59789"/>
    </ligand>
</feature>
<dbReference type="SMART" id="SM00650">
    <property type="entry name" value="rADc"/>
    <property type="match status" value="1"/>
</dbReference>
<dbReference type="PROSITE" id="PS51689">
    <property type="entry name" value="SAM_RNA_A_N6_MT"/>
    <property type="match status" value="1"/>
</dbReference>
<dbReference type="Proteomes" id="UP000280417">
    <property type="component" value="Unassembled WGS sequence"/>
</dbReference>
<dbReference type="GO" id="GO:0052908">
    <property type="term" value="F:16S rRNA (adenine(1518)-N(6)/adenine(1519)-N(6))-dimethyltransferase activity"/>
    <property type="evidence" value="ECO:0007669"/>
    <property type="project" value="UniProtKB-EC"/>
</dbReference>
<dbReference type="InterPro" id="IPR020598">
    <property type="entry name" value="rRNA_Ade_methylase_Trfase_N"/>
</dbReference>
<feature type="domain" description="Ribosomal RNA adenine methylase transferase N-terminal" evidence="9">
    <location>
        <begin position="32"/>
        <end position="203"/>
    </location>
</feature>
<proteinExistence type="inferred from homology"/>
<dbReference type="HAMAP" id="MF_00607">
    <property type="entry name" value="16SrRNA_methyltr_A"/>
    <property type="match status" value="1"/>
</dbReference>
<accession>A0A662DKK4</accession>
<dbReference type="CDD" id="cd02440">
    <property type="entry name" value="AdoMet_MTases"/>
    <property type="match status" value="1"/>
</dbReference>
<dbReference type="InterPro" id="IPR029063">
    <property type="entry name" value="SAM-dependent_MTases_sf"/>
</dbReference>
<keyword evidence="1 7" id="KW-0963">Cytoplasm</keyword>
<keyword evidence="4 7" id="KW-0808">Transferase</keyword>
<reference evidence="10 11" key="1">
    <citation type="submission" date="2018-06" db="EMBL/GenBank/DDBJ databases">
        <title>Extensive metabolic versatility and redundancy in microbially diverse, dynamic hydrothermal sediments.</title>
        <authorList>
            <person name="Dombrowski N."/>
            <person name="Teske A."/>
            <person name="Baker B.J."/>
        </authorList>
    </citation>
    <scope>NUCLEOTIDE SEQUENCE [LARGE SCALE GENOMIC DNA]</scope>
    <source>
        <strain evidence="10">B3_G15</strain>
    </source>
</reference>
<evidence type="ECO:0000256" key="6">
    <source>
        <dbReference type="ARBA" id="ARBA00022884"/>
    </source>
</evidence>
<dbReference type="PROSITE" id="PS01131">
    <property type="entry name" value="RRNA_A_DIMETH"/>
    <property type="match status" value="1"/>
</dbReference>
<gene>
    <name evidence="7 10" type="primary">rsmA</name>
    <name evidence="7" type="synonym">ksgA</name>
    <name evidence="10" type="ORF">DRJ04_01605</name>
</gene>
<comment type="subcellular location">
    <subcellularLocation>
        <location evidence="7">Cytoplasm</location>
    </subcellularLocation>
</comment>
<feature type="binding site" evidence="7 8">
    <location>
        <position position="52"/>
    </location>
    <ligand>
        <name>S-adenosyl-L-methionine</name>
        <dbReference type="ChEBI" id="CHEBI:59789"/>
    </ligand>
</feature>
<sequence length="292" mass="33574">MKLKEKLQHLLVIHDFFPKSYLSQNFLIAPNIILRIVEEIEIGKKDLVLEIGAGTGILTSHLVKKAKKVWAVEVDEKLCRILREEVGKAENLEIICKDIKQVDLDKLFSGRGKIKVVGNLPYHIASRLILHLIRKKWWKVMIFTIQREVAERLLSPPGDKKRGVLTVITSYYADVEKVIDIPPQAFYPPPRVSSTVIRLRPGKRLKAKNEDFLIATVKAGFASRRKTLLNCFSRELKLPRNLIEDVLIKSEIPEKARAEELKVEDFVRLSNLLLDEELARKALEDKVVSQRY</sequence>
<comment type="function">
    <text evidence="7">Specifically dimethylates two adjacent adenosines (A1518 and A1519) in the loop of a conserved hairpin near the 3'-end of 16S rRNA in the 30S particle. May play a critical role in biogenesis of 30S subunits.</text>
</comment>
<evidence type="ECO:0000313" key="11">
    <source>
        <dbReference type="Proteomes" id="UP000280417"/>
    </source>
</evidence>
<comment type="catalytic activity">
    <reaction evidence="7">
        <text>adenosine(1518)/adenosine(1519) in 16S rRNA + 4 S-adenosyl-L-methionine = N(6)-dimethyladenosine(1518)/N(6)-dimethyladenosine(1519) in 16S rRNA + 4 S-adenosyl-L-homocysteine + 4 H(+)</text>
        <dbReference type="Rhea" id="RHEA:19609"/>
        <dbReference type="Rhea" id="RHEA-COMP:10232"/>
        <dbReference type="Rhea" id="RHEA-COMP:10233"/>
        <dbReference type="ChEBI" id="CHEBI:15378"/>
        <dbReference type="ChEBI" id="CHEBI:57856"/>
        <dbReference type="ChEBI" id="CHEBI:59789"/>
        <dbReference type="ChEBI" id="CHEBI:74411"/>
        <dbReference type="ChEBI" id="CHEBI:74493"/>
        <dbReference type="EC" id="2.1.1.182"/>
    </reaction>
</comment>
<dbReference type="PANTHER" id="PTHR11727:SF7">
    <property type="entry name" value="DIMETHYLADENOSINE TRANSFERASE-RELATED"/>
    <property type="match status" value="1"/>
</dbReference>
<dbReference type="SUPFAM" id="SSF53335">
    <property type="entry name" value="S-adenosyl-L-methionine-dependent methyltransferases"/>
    <property type="match status" value="1"/>
</dbReference>
<dbReference type="Pfam" id="PF00398">
    <property type="entry name" value="RrnaAD"/>
    <property type="match status" value="1"/>
</dbReference>
<evidence type="ECO:0000256" key="1">
    <source>
        <dbReference type="ARBA" id="ARBA00022490"/>
    </source>
</evidence>
<evidence type="ECO:0000313" key="10">
    <source>
        <dbReference type="EMBL" id="RLE14831.1"/>
    </source>
</evidence>
<comment type="similarity">
    <text evidence="7">Belongs to the class I-like SAM-binding methyltransferase superfamily. rRNA adenine N(6)-methyltransferase family. RsmA subfamily.</text>
</comment>
<dbReference type="InterPro" id="IPR011530">
    <property type="entry name" value="rRNA_adenine_dimethylase"/>
</dbReference>
<organism evidence="10 11">
    <name type="scientific">Aerophobetes bacterium</name>
    <dbReference type="NCBI Taxonomy" id="2030807"/>
    <lineage>
        <taxon>Bacteria</taxon>
        <taxon>Candidatus Aerophobota</taxon>
    </lineage>
</organism>
<keyword evidence="6 7" id="KW-0694">RNA-binding</keyword>